<proteinExistence type="inferred from homology"/>
<keyword evidence="3" id="KW-0735">Signal-anchor</keyword>
<dbReference type="Gene3D" id="3.40.630.190">
    <property type="entry name" value="LCP protein"/>
    <property type="match status" value="1"/>
</dbReference>
<dbReference type="EMBL" id="PDOE01000021">
    <property type="protein sequence ID" value="RKL65156.1"/>
    <property type="molecule type" value="Genomic_DNA"/>
</dbReference>
<dbReference type="InterPro" id="IPR050922">
    <property type="entry name" value="LytR/CpsA/Psr_CW_biosynth"/>
</dbReference>
<keyword evidence="4 5" id="KW-1133">Transmembrane helix</keyword>
<accession>A0A3A9KJT9</accession>
<dbReference type="Proteomes" id="UP000281498">
    <property type="component" value="Unassembled WGS sequence"/>
</dbReference>
<keyword evidence="5" id="KW-0472">Membrane</keyword>
<evidence type="ECO:0000313" key="7">
    <source>
        <dbReference type="EMBL" id="RKL65156.1"/>
    </source>
</evidence>
<dbReference type="GO" id="GO:0071555">
    <property type="term" value="P:cell wall organization"/>
    <property type="evidence" value="ECO:0007669"/>
    <property type="project" value="UniProtKB-KW"/>
</dbReference>
<comment type="similarity">
    <text evidence="1">Belongs to the LytR/CpsA/Psr (LCP) family.</text>
</comment>
<dbReference type="PANTHER" id="PTHR33392">
    <property type="entry name" value="POLYISOPRENYL-TEICHOIC ACID--PEPTIDOGLYCAN TEICHOIC ACID TRANSFERASE TAGU"/>
    <property type="match status" value="1"/>
</dbReference>
<reference evidence="7 8" key="1">
    <citation type="submission" date="2017-10" db="EMBL/GenBank/DDBJ databases">
        <title>Bacillus sp. nov., a halophilic bacterium isolated from a Keqin Lake.</title>
        <authorList>
            <person name="Wang H."/>
        </authorList>
    </citation>
    <scope>NUCLEOTIDE SEQUENCE [LARGE SCALE GENOMIC DNA]</scope>
    <source>
        <strain evidence="7 8">KCTC 13187</strain>
    </source>
</reference>
<sequence length="329" mass="37689">MEKQLNEVKRILDNSLYRGKNLSEKSRQSVYKRIHEKKNRSIISFRWGPILTLSVIGAILFLLVQPILIEKLTVDPLNDESSANNSENNEMVNESLLSDGKPISLLITRENNEGIGSSIILAIAPEKQNIKLLDIPLFLNMASNDDKILTINDIYENGGFKGVRENVKQFYNIPIDHHIHITDEELVKLINSIEGVNVTNPFEFSYKGKDFSEGDLHLKGREAILYGEMTKDDPRGEFGSIERENEILLTMFEKELKSNDIINHFKTEINNEEVKILLKSYLNNSSNTDVLEIKGSSRVVNETYFYEVDDKTNNEISDEINDYLFDEVN</sequence>
<dbReference type="AlphaFoldDB" id="A0A3A9KJT9"/>
<evidence type="ECO:0000259" key="6">
    <source>
        <dbReference type="Pfam" id="PF03816"/>
    </source>
</evidence>
<dbReference type="Pfam" id="PF03816">
    <property type="entry name" value="LytR_cpsA_psr"/>
    <property type="match status" value="1"/>
</dbReference>
<feature type="transmembrane region" description="Helical" evidence="5">
    <location>
        <begin position="47"/>
        <end position="68"/>
    </location>
</feature>
<evidence type="ECO:0000256" key="4">
    <source>
        <dbReference type="ARBA" id="ARBA00022989"/>
    </source>
</evidence>
<dbReference type="RefSeq" id="WP_110935575.1">
    <property type="nucleotide sequence ID" value="NZ_KZ614146.1"/>
</dbReference>
<dbReference type="PANTHER" id="PTHR33392:SF6">
    <property type="entry name" value="POLYISOPRENYL-TEICHOIC ACID--PEPTIDOGLYCAN TEICHOIC ACID TRANSFERASE TAGU"/>
    <property type="match status" value="1"/>
</dbReference>
<dbReference type="OrthoDB" id="27330at2"/>
<organism evidence="7 8">
    <name type="scientific">Salipaludibacillus neizhouensis</name>
    <dbReference type="NCBI Taxonomy" id="885475"/>
    <lineage>
        <taxon>Bacteria</taxon>
        <taxon>Bacillati</taxon>
        <taxon>Bacillota</taxon>
        <taxon>Bacilli</taxon>
        <taxon>Bacillales</taxon>
        <taxon>Bacillaceae</taxon>
    </lineage>
</organism>
<evidence type="ECO:0000256" key="2">
    <source>
        <dbReference type="ARBA" id="ARBA00022692"/>
    </source>
</evidence>
<protein>
    <recommendedName>
        <fullName evidence="6">Cell envelope-related transcriptional attenuator domain-containing protein</fullName>
    </recommendedName>
</protein>
<gene>
    <name evidence="7" type="ORF">CR203_22090</name>
</gene>
<keyword evidence="2 5" id="KW-0812">Transmembrane</keyword>
<dbReference type="Gene3D" id="3.30.420.590">
    <property type="match status" value="1"/>
</dbReference>
<dbReference type="InterPro" id="IPR004474">
    <property type="entry name" value="LytR_CpsA_psr"/>
</dbReference>
<evidence type="ECO:0000256" key="5">
    <source>
        <dbReference type="SAM" id="Phobius"/>
    </source>
</evidence>
<feature type="domain" description="Cell envelope-related transcriptional attenuator" evidence="6">
    <location>
        <begin position="118"/>
        <end position="254"/>
    </location>
</feature>
<dbReference type="NCBIfam" id="TIGR00350">
    <property type="entry name" value="lytR_cpsA_psr"/>
    <property type="match status" value="1"/>
</dbReference>
<evidence type="ECO:0000256" key="1">
    <source>
        <dbReference type="ARBA" id="ARBA00006068"/>
    </source>
</evidence>
<evidence type="ECO:0000256" key="3">
    <source>
        <dbReference type="ARBA" id="ARBA00022968"/>
    </source>
</evidence>
<keyword evidence="8" id="KW-1185">Reference proteome</keyword>
<evidence type="ECO:0000313" key="8">
    <source>
        <dbReference type="Proteomes" id="UP000281498"/>
    </source>
</evidence>
<comment type="caution">
    <text evidence="7">The sequence shown here is derived from an EMBL/GenBank/DDBJ whole genome shotgun (WGS) entry which is preliminary data.</text>
</comment>
<name>A0A3A9KJT9_9BACI</name>